<dbReference type="RefSeq" id="WP_132858687.1">
    <property type="nucleotide sequence ID" value="NZ_SMGR01000001.1"/>
</dbReference>
<dbReference type="Proteomes" id="UP000295673">
    <property type="component" value="Unassembled WGS sequence"/>
</dbReference>
<feature type="region of interest" description="Disordered" evidence="1">
    <location>
        <begin position="173"/>
        <end position="196"/>
    </location>
</feature>
<comment type="caution">
    <text evidence="3">The sequence shown here is derived from an EMBL/GenBank/DDBJ whole genome shotgun (WGS) entry which is preliminary data.</text>
</comment>
<evidence type="ECO:0000256" key="1">
    <source>
        <dbReference type="SAM" id="MobiDB-lite"/>
    </source>
</evidence>
<accession>A0A4R1NJV6</accession>
<dbReference type="AlphaFoldDB" id="A0A4R1NJV6"/>
<evidence type="ECO:0000313" key="3">
    <source>
        <dbReference type="EMBL" id="TCL08576.1"/>
    </source>
</evidence>
<dbReference type="SUPFAM" id="SSF53067">
    <property type="entry name" value="Actin-like ATPase domain"/>
    <property type="match status" value="1"/>
</dbReference>
<dbReference type="InterPro" id="IPR000905">
    <property type="entry name" value="Gcp-like_dom"/>
</dbReference>
<protein>
    <submittedName>
        <fullName evidence="3">tRNA threonylcarbamoyl adenosine modification protein YeaZ</fullName>
    </submittedName>
</protein>
<reference evidence="3 4" key="1">
    <citation type="submission" date="2019-03" db="EMBL/GenBank/DDBJ databases">
        <title>Genomic Encyclopedia of Archaeal and Bacterial Type Strains, Phase II (KMG-II): from individual species to whole genera.</title>
        <authorList>
            <person name="Goeker M."/>
        </authorList>
    </citation>
    <scope>NUCLEOTIDE SEQUENCE [LARGE SCALE GENOMIC DNA]</scope>
    <source>
        <strain evidence="3 4">DSM 26433</strain>
    </source>
</reference>
<dbReference type="OrthoDB" id="9809995at2"/>
<keyword evidence="4" id="KW-1185">Reference proteome</keyword>
<dbReference type="EMBL" id="SMGR01000001">
    <property type="protein sequence ID" value="TCL08576.1"/>
    <property type="molecule type" value="Genomic_DNA"/>
</dbReference>
<dbReference type="PANTHER" id="PTHR11735">
    <property type="entry name" value="TRNA N6-ADENOSINE THREONYLCARBAMOYLTRANSFERASE"/>
    <property type="match status" value="1"/>
</dbReference>
<gene>
    <name evidence="3" type="ORF">BXY66_0613</name>
</gene>
<dbReference type="GO" id="GO:0002949">
    <property type="term" value="P:tRNA threonylcarbamoyladenosine modification"/>
    <property type="evidence" value="ECO:0007669"/>
    <property type="project" value="InterPro"/>
</dbReference>
<evidence type="ECO:0000259" key="2">
    <source>
        <dbReference type="Pfam" id="PF00814"/>
    </source>
</evidence>
<dbReference type="InterPro" id="IPR022496">
    <property type="entry name" value="T6A_TsaB"/>
</dbReference>
<dbReference type="PANTHER" id="PTHR11735:SF11">
    <property type="entry name" value="TRNA THREONYLCARBAMOYLADENOSINE BIOSYNTHESIS PROTEIN TSAB"/>
    <property type="match status" value="1"/>
</dbReference>
<dbReference type="InterPro" id="IPR043129">
    <property type="entry name" value="ATPase_NBD"/>
</dbReference>
<dbReference type="GO" id="GO:0005829">
    <property type="term" value="C:cytosol"/>
    <property type="evidence" value="ECO:0007669"/>
    <property type="project" value="TreeGrafter"/>
</dbReference>
<organism evidence="3 4">
    <name type="scientific">Shimia isoporae</name>
    <dbReference type="NCBI Taxonomy" id="647720"/>
    <lineage>
        <taxon>Bacteria</taxon>
        <taxon>Pseudomonadati</taxon>
        <taxon>Pseudomonadota</taxon>
        <taxon>Alphaproteobacteria</taxon>
        <taxon>Rhodobacterales</taxon>
        <taxon>Roseobacteraceae</taxon>
    </lineage>
</organism>
<evidence type="ECO:0000313" key="4">
    <source>
        <dbReference type="Proteomes" id="UP000295673"/>
    </source>
</evidence>
<proteinExistence type="predicted"/>
<dbReference type="NCBIfam" id="TIGR03725">
    <property type="entry name" value="T6A_YeaZ"/>
    <property type="match status" value="1"/>
</dbReference>
<dbReference type="Pfam" id="PF00814">
    <property type="entry name" value="TsaD"/>
    <property type="match status" value="1"/>
</dbReference>
<name>A0A4R1NJV6_9RHOB</name>
<sequence length="196" mass="20298">MTTAPLILGFDTSGPHVSAALRRGDETVALASEDMKRGQAERLMPLLEGTLAKADCSWTDLSAIGVGVGPGNFTGIRISVSAARGLALGLGIPAVGVSSFQAISLDQAERHIATVPAPRDQVYALGEGYPEPKLVPLSEIDTALARPLPAAAQLVTNIARIAAAEFQKNPPRPAPLYIKPADAAPPRDPAPVILDA</sequence>
<dbReference type="Gene3D" id="3.30.420.40">
    <property type="match status" value="1"/>
</dbReference>
<feature type="domain" description="Gcp-like" evidence="2">
    <location>
        <begin position="35"/>
        <end position="125"/>
    </location>
</feature>